<feature type="compositionally biased region" description="Low complexity" evidence="1">
    <location>
        <begin position="340"/>
        <end position="351"/>
    </location>
</feature>
<feature type="transmembrane region" description="Helical" evidence="2">
    <location>
        <begin position="282"/>
        <end position="312"/>
    </location>
</feature>
<name>A0A7M2WZD5_9BACT</name>
<feature type="compositionally biased region" description="Low complexity" evidence="1">
    <location>
        <begin position="58"/>
        <end position="67"/>
    </location>
</feature>
<evidence type="ECO:0000256" key="2">
    <source>
        <dbReference type="SAM" id="Phobius"/>
    </source>
</evidence>
<dbReference type="KEGG" id="hbs:IPV69_05665"/>
<evidence type="ECO:0000256" key="1">
    <source>
        <dbReference type="SAM" id="MobiDB-lite"/>
    </source>
</evidence>
<reference evidence="3 4" key="1">
    <citation type="submission" date="2020-10" db="EMBL/GenBank/DDBJ databases">
        <title>Wide distribution of Phycisphaera-like planctomycetes from WD2101 soil group in peatlands and genome analysis of the first cultivated representative.</title>
        <authorList>
            <person name="Dedysh S.N."/>
            <person name="Beletsky A.V."/>
            <person name="Ivanova A."/>
            <person name="Kulichevskaya I.S."/>
            <person name="Suzina N.E."/>
            <person name="Philippov D.A."/>
            <person name="Rakitin A.L."/>
            <person name="Mardanov A.V."/>
            <person name="Ravin N.V."/>
        </authorList>
    </citation>
    <scope>NUCLEOTIDE SEQUENCE [LARGE SCALE GENOMIC DNA]</scope>
    <source>
        <strain evidence="3 4">M1803</strain>
    </source>
</reference>
<feature type="transmembrane region" description="Helical" evidence="2">
    <location>
        <begin position="148"/>
        <end position="168"/>
    </location>
</feature>
<proteinExistence type="predicted"/>
<dbReference type="NCBIfam" id="TIGR02098">
    <property type="entry name" value="MJ0042_CXXC"/>
    <property type="match status" value="1"/>
</dbReference>
<feature type="compositionally biased region" description="Basic and acidic residues" evidence="1">
    <location>
        <begin position="326"/>
        <end position="339"/>
    </location>
</feature>
<protein>
    <submittedName>
        <fullName evidence="3">Uncharacterized protein</fullName>
    </submittedName>
</protein>
<keyword evidence="4" id="KW-1185">Reference proteome</keyword>
<feature type="transmembrane region" description="Helical" evidence="2">
    <location>
        <begin position="252"/>
        <end position="270"/>
    </location>
</feature>
<dbReference type="InterPro" id="IPR011989">
    <property type="entry name" value="ARM-like"/>
</dbReference>
<evidence type="ECO:0000313" key="4">
    <source>
        <dbReference type="Proteomes" id="UP000593765"/>
    </source>
</evidence>
<feature type="region of interest" description="Disordered" evidence="1">
    <location>
        <begin position="43"/>
        <end position="82"/>
    </location>
</feature>
<dbReference type="RefSeq" id="WP_206293950.1">
    <property type="nucleotide sequence ID" value="NZ_CP063458.1"/>
</dbReference>
<dbReference type="EMBL" id="CP063458">
    <property type="protein sequence ID" value="QOV90846.1"/>
    <property type="molecule type" value="Genomic_DNA"/>
</dbReference>
<dbReference type="Gene3D" id="1.25.10.10">
    <property type="entry name" value="Leucine-rich Repeat Variant"/>
    <property type="match status" value="1"/>
</dbReference>
<feature type="transmembrane region" description="Helical" evidence="2">
    <location>
        <begin position="226"/>
        <end position="246"/>
    </location>
</feature>
<organism evidence="3 4">
    <name type="scientific">Humisphaera borealis</name>
    <dbReference type="NCBI Taxonomy" id="2807512"/>
    <lineage>
        <taxon>Bacteria</taxon>
        <taxon>Pseudomonadati</taxon>
        <taxon>Planctomycetota</taxon>
        <taxon>Phycisphaerae</taxon>
        <taxon>Tepidisphaerales</taxon>
        <taxon>Tepidisphaeraceae</taxon>
        <taxon>Humisphaera</taxon>
    </lineage>
</organism>
<keyword evidence="2" id="KW-0472">Membrane</keyword>
<gene>
    <name evidence="3" type="ORF">IPV69_05665</name>
</gene>
<feature type="transmembrane region" description="Helical" evidence="2">
    <location>
        <begin position="188"/>
        <end position="214"/>
    </location>
</feature>
<dbReference type="AlphaFoldDB" id="A0A7M2WZD5"/>
<dbReference type="CDD" id="cd20335">
    <property type="entry name" value="BRcat_RBR"/>
    <property type="match status" value="1"/>
</dbReference>
<keyword evidence="2" id="KW-0812">Transmembrane</keyword>
<evidence type="ECO:0000313" key="3">
    <source>
        <dbReference type="EMBL" id="QOV90846.1"/>
    </source>
</evidence>
<keyword evidence="2" id="KW-1133">Transmembrane helix</keyword>
<dbReference type="SUPFAM" id="SSF48371">
    <property type="entry name" value="ARM repeat"/>
    <property type="match status" value="1"/>
</dbReference>
<feature type="region of interest" description="Disordered" evidence="1">
    <location>
        <begin position="326"/>
        <end position="372"/>
    </location>
</feature>
<dbReference type="InterPro" id="IPR011723">
    <property type="entry name" value="Znf/thioredoxin_put"/>
</dbReference>
<dbReference type="InterPro" id="IPR016024">
    <property type="entry name" value="ARM-type_fold"/>
</dbReference>
<sequence>MPLLVQCVNCQRRYSLDEKSAGKKVKCKECGTVFVAQAAGQSAGLTSAPPASPPPAAPRVAPRTAAPTIQTPPPRPRMEENDDPFAAMSLLEAGTAPPPETSGPMYSGAAMSVRQAPAAPATPYTFAPPPRKRTNTTKSLGLDSLTPILLLCFFVGLAVVLYMGLTHVTDKAEPGTHPLEIKAAKNAVWIMVITFAVSHFVIVAPLVLLAVFIASKIMKFELPGAGYMRAAGVGALPLVVLLGSDILLPANMALRLILLVSILALAFYALKNIFELMIGEALVAYGFTCVFFVVGIVVSITMSGIVAAAGIVQSTADAQRAINAEQEQKRDQELADLRGSRPPGYRPSGTPSSGGGATEPPPPPVDPMETRAQSLQRRLEAFDARNLDNAGRESVERDFATLRAEVASATGPLRARPEWGSIDQLHKSILQKINALPTEQPDPQIFKPVVADTEFAPPANGVAALGEEVSFGKYFIRPAADARMDLRTSNPSRYQWTAGQSRGESFSLSSVPRKNDRQLRPWLLTRPFQRTAAERDGLYYVEANANAKSTYGTLGGLPATKLEGESALGQRFVEYILLDGSNWIVMRSQSRGDDLQAYDLFDLSARTLRPQRAGEPPVDPFAPERVADRIGEDAEAVSAILRKNPVVAEPIVIRLLSSADMRTRRAAADLLPFVISDKGLPQVESMASHADDHVAGAVRALLKKMKPGAFDEVAEVLLDMKGTDTFKRKAAFERLAKMSPPNDKRRNEVATILEDTIIQEKGFGFEAEAAANALAAWPGDKTSARLAPLLNDPKLFPSRRDNLLTAISGSKDKLTVNIVMKWMPLAPEKVTPILIRMGPIAEDEAIRQLNIYFTNNTEDGPKVRAGCVAILTEVGSMKSMEVLGRASRDKRDVVTQEAAKQAIDNIKARTAKPATKPG</sequence>
<dbReference type="Proteomes" id="UP000593765">
    <property type="component" value="Chromosome"/>
</dbReference>
<accession>A0A7M2WZD5</accession>